<dbReference type="InterPro" id="IPR001372">
    <property type="entry name" value="Dynein_light_chain_typ-1/2"/>
</dbReference>
<dbReference type="SMART" id="SM01375">
    <property type="entry name" value="Dynein_light"/>
    <property type="match status" value="1"/>
</dbReference>
<dbReference type="InterPro" id="IPR036291">
    <property type="entry name" value="NAD(P)-bd_dom_sf"/>
</dbReference>
<dbReference type="GO" id="GO:0030286">
    <property type="term" value="C:dynein complex"/>
    <property type="evidence" value="ECO:0007669"/>
    <property type="project" value="InterPro"/>
</dbReference>
<dbReference type="GO" id="GO:0015996">
    <property type="term" value="P:chlorophyll catabolic process"/>
    <property type="evidence" value="ECO:0007669"/>
    <property type="project" value="TreeGrafter"/>
</dbReference>
<dbReference type="Pfam" id="PF00106">
    <property type="entry name" value="adh_short"/>
    <property type="match status" value="1"/>
</dbReference>
<dbReference type="InterPro" id="IPR037177">
    <property type="entry name" value="DLC_sf"/>
</dbReference>
<dbReference type="CDD" id="cd05233">
    <property type="entry name" value="SDR_c"/>
    <property type="match status" value="1"/>
</dbReference>
<sequence length="462" mass="50070">MSDDEDEGATQNANKVVLPEFHERHNELRPDLFEKILVLAGEAVQKHKLQKDIAQHIKQALDTDVDFNELIGKGPWQVIVGRSFASSVTHEAMHIAFFDLPKHQETFLIYKSLGAAAVASVASARRSKRTAALRNRNQRVAAVAMHGTPVCAGVVITGGAAGVGYAYADELLARGHQVVICDVKDCSSAVESLKAKHGEKASIYATTCDVSSIDSINNLIEFVKKSIGVVHYWQIARISEAFISPEMVDTVVRAGLGVSAVTDCSLSLQRATLQTEGCGIVLCTHAAMRMMEQQKGVESHIFNTVGSGVKGGGTPGYVTYGATKRGLPQMTESLVKEIEEGVQGYEKVETPGKVNCHCLSPGMVFTDLLLNDSTPELRKFPFGVLAAQPEEVARDLVPKILSVSGNGKSVEFLTVDKILTKFFGRFILGEKSKYIDDDGNVIQMPGAQYQDNGVRVLYDGMK</sequence>
<dbReference type="Pfam" id="PF01221">
    <property type="entry name" value="Dynein_light"/>
    <property type="match status" value="1"/>
</dbReference>
<name>A0A812U0H7_9DINO</name>
<dbReference type="PRINTS" id="PR00081">
    <property type="entry name" value="GDHRDH"/>
</dbReference>
<accession>A0A812U0H7</accession>
<dbReference type="Gene3D" id="3.40.50.720">
    <property type="entry name" value="NAD(P)-binding Rossmann-like Domain"/>
    <property type="match status" value="1"/>
</dbReference>
<gene>
    <name evidence="1" type="primary">NOL</name>
    <name evidence="1" type="ORF">SNEC2469_LOCUS16141</name>
</gene>
<dbReference type="GO" id="GO:0007017">
    <property type="term" value="P:microtubule-based process"/>
    <property type="evidence" value="ECO:0007669"/>
    <property type="project" value="InterPro"/>
</dbReference>
<dbReference type="PANTHER" id="PTHR24314">
    <property type="entry name" value="NON-SPECIFIC LIPID TRANSFER PROTEIN-RELATED"/>
    <property type="match status" value="1"/>
</dbReference>
<dbReference type="InterPro" id="IPR052625">
    <property type="entry name" value="Chl_b_Red"/>
</dbReference>
<dbReference type="AlphaFoldDB" id="A0A812U0H7"/>
<comment type="caution">
    <text evidence="1">The sequence shown here is derived from an EMBL/GenBank/DDBJ whole genome shotgun (WGS) entry which is preliminary data.</text>
</comment>
<reference evidence="1" key="1">
    <citation type="submission" date="2021-02" db="EMBL/GenBank/DDBJ databases">
        <authorList>
            <person name="Dougan E. K."/>
            <person name="Rhodes N."/>
            <person name="Thang M."/>
            <person name="Chan C."/>
        </authorList>
    </citation>
    <scope>NUCLEOTIDE SEQUENCE</scope>
</reference>
<dbReference type="Proteomes" id="UP000601435">
    <property type="component" value="Unassembled WGS sequence"/>
</dbReference>
<organism evidence="1 2">
    <name type="scientific">Symbiodinium necroappetens</name>
    <dbReference type="NCBI Taxonomy" id="1628268"/>
    <lineage>
        <taxon>Eukaryota</taxon>
        <taxon>Sar</taxon>
        <taxon>Alveolata</taxon>
        <taxon>Dinophyceae</taxon>
        <taxon>Suessiales</taxon>
        <taxon>Symbiodiniaceae</taxon>
        <taxon>Symbiodinium</taxon>
    </lineage>
</organism>
<dbReference type="GO" id="GO:0010304">
    <property type="term" value="P:PSII associated light-harvesting complex II catabolic process"/>
    <property type="evidence" value="ECO:0007669"/>
    <property type="project" value="TreeGrafter"/>
</dbReference>
<evidence type="ECO:0000313" key="1">
    <source>
        <dbReference type="EMBL" id="CAE7559051.1"/>
    </source>
</evidence>
<dbReference type="CDD" id="cd21450">
    <property type="entry name" value="DLC-like_DYNLL1-like"/>
    <property type="match status" value="1"/>
</dbReference>
<evidence type="ECO:0000313" key="2">
    <source>
        <dbReference type="Proteomes" id="UP000601435"/>
    </source>
</evidence>
<dbReference type="InterPro" id="IPR002347">
    <property type="entry name" value="SDR_fam"/>
</dbReference>
<dbReference type="SUPFAM" id="SSF54648">
    <property type="entry name" value="DLC"/>
    <property type="match status" value="1"/>
</dbReference>
<dbReference type="SUPFAM" id="SSF51735">
    <property type="entry name" value="NAD(P)-binding Rossmann-fold domains"/>
    <property type="match status" value="1"/>
</dbReference>
<keyword evidence="2" id="KW-1185">Reference proteome</keyword>
<proteinExistence type="predicted"/>
<dbReference type="OrthoDB" id="3592703at2759"/>
<dbReference type="PANTHER" id="PTHR24314:SF21">
    <property type="entry name" value="CHLOROPHYLL(IDE) B REDUCTASE NYC1, CHLOROPLASTIC-RELATED"/>
    <property type="match status" value="1"/>
</dbReference>
<dbReference type="GO" id="GO:0034256">
    <property type="term" value="F:chlorophyll(ide) b reductase activity"/>
    <property type="evidence" value="ECO:0007669"/>
    <property type="project" value="TreeGrafter"/>
</dbReference>
<dbReference type="EMBL" id="CAJNJA010026364">
    <property type="protein sequence ID" value="CAE7559051.1"/>
    <property type="molecule type" value="Genomic_DNA"/>
</dbReference>
<dbReference type="Gene3D" id="3.30.740.10">
    <property type="entry name" value="Protein Inhibitor Of Neuronal Nitric Oxide Synthase"/>
    <property type="match status" value="1"/>
</dbReference>
<protein>
    <submittedName>
        <fullName evidence="1">NOL protein</fullName>
    </submittedName>
</protein>